<keyword evidence="2" id="KW-1185">Reference proteome</keyword>
<accession>A0ACB9K0V8</accession>
<sequence length="68" mass="7800">MNTYRKITADIHPRGSKDRVLIAFDPTVIPYPHSNSLQQNLFSLLLLYSGHLNVSIDRRFTPGVYLEV</sequence>
<name>A0ACB9K0V8_9ASTR</name>
<comment type="caution">
    <text evidence="1">The sequence shown here is derived from an EMBL/GenBank/DDBJ whole genome shotgun (WGS) entry which is preliminary data.</text>
</comment>
<dbReference type="Proteomes" id="UP001056120">
    <property type="component" value="Linkage Group LG02"/>
</dbReference>
<protein>
    <submittedName>
        <fullName evidence="1">Uncharacterized protein</fullName>
    </submittedName>
</protein>
<organism evidence="1 2">
    <name type="scientific">Smallanthus sonchifolius</name>
    <dbReference type="NCBI Taxonomy" id="185202"/>
    <lineage>
        <taxon>Eukaryota</taxon>
        <taxon>Viridiplantae</taxon>
        <taxon>Streptophyta</taxon>
        <taxon>Embryophyta</taxon>
        <taxon>Tracheophyta</taxon>
        <taxon>Spermatophyta</taxon>
        <taxon>Magnoliopsida</taxon>
        <taxon>eudicotyledons</taxon>
        <taxon>Gunneridae</taxon>
        <taxon>Pentapetalae</taxon>
        <taxon>asterids</taxon>
        <taxon>campanulids</taxon>
        <taxon>Asterales</taxon>
        <taxon>Asteraceae</taxon>
        <taxon>Asteroideae</taxon>
        <taxon>Heliantheae alliance</taxon>
        <taxon>Millerieae</taxon>
        <taxon>Smallanthus</taxon>
    </lineage>
</organism>
<evidence type="ECO:0000313" key="1">
    <source>
        <dbReference type="EMBL" id="KAI3825830.1"/>
    </source>
</evidence>
<reference evidence="2" key="1">
    <citation type="journal article" date="2022" name="Mol. Ecol. Resour.">
        <title>The genomes of chicory, endive, great burdock and yacon provide insights into Asteraceae palaeo-polyploidization history and plant inulin production.</title>
        <authorList>
            <person name="Fan W."/>
            <person name="Wang S."/>
            <person name="Wang H."/>
            <person name="Wang A."/>
            <person name="Jiang F."/>
            <person name="Liu H."/>
            <person name="Zhao H."/>
            <person name="Xu D."/>
            <person name="Zhang Y."/>
        </authorList>
    </citation>
    <scope>NUCLEOTIDE SEQUENCE [LARGE SCALE GENOMIC DNA]</scope>
    <source>
        <strain evidence="2">cv. Yunnan</strain>
    </source>
</reference>
<evidence type="ECO:0000313" key="2">
    <source>
        <dbReference type="Proteomes" id="UP001056120"/>
    </source>
</evidence>
<reference evidence="1 2" key="2">
    <citation type="journal article" date="2022" name="Mol. Ecol. Resour.">
        <title>The genomes of chicory, endive, great burdock and yacon provide insights into Asteraceae paleo-polyploidization history and plant inulin production.</title>
        <authorList>
            <person name="Fan W."/>
            <person name="Wang S."/>
            <person name="Wang H."/>
            <person name="Wang A."/>
            <person name="Jiang F."/>
            <person name="Liu H."/>
            <person name="Zhao H."/>
            <person name="Xu D."/>
            <person name="Zhang Y."/>
        </authorList>
    </citation>
    <scope>NUCLEOTIDE SEQUENCE [LARGE SCALE GENOMIC DNA]</scope>
    <source>
        <strain evidence="2">cv. Yunnan</strain>
        <tissue evidence="1">Leaves</tissue>
    </source>
</reference>
<gene>
    <name evidence="1" type="ORF">L1987_07498</name>
</gene>
<proteinExistence type="predicted"/>
<dbReference type="EMBL" id="CM042019">
    <property type="protein sequence ID" value="KAI3825830.1"/>
    <property type="molecule type" value="Genomic_DNA"/>
</dbReference>